<protein>
    <recommendedName>
        <fullName evidence="4">Mediator of RNA polymerase II transcription subunit 12</fullName>
    </recommendedName>
    <alternativeName>
        <fullName evidence="11">Mediator complex subunit 12</fullName>
    </alternativeName>
</protein>
<name>A0A2P5HMI5_DIAHE</name>
<dbReference type="InterPro" id="IPR019035">
    <property type="entry name" value="Mediator_Med12"/>
</dbReference>
<comment type="subcellular location">
    <subcellularLocation>
        <location evidence="1">Nucleus</location>
    </subcellularLocation>
</comment>
<comment type="similarity">
    <text evidence="2">Belongs to the Mediator complex subunit 12 family.</text>
</comment>
<feature type="compositionally biased region" description="Low complexity" evidence="12">
    <location>
        <begin position="49"/>
        <end position="69"/>
    </location>
</feature>
<dbReference type="SMART" id="SM01281">
    <property type="entry name" value="Med12"/>
    <property type="match status" value="1"/>
</dbReference>
<dbReference type="InterPro" id="IPR057344">
    <property type="entry name" value="ARM_SRB8"/>
</dbReference>
<keyword evidence="7" id="KW-0010">Activator</keyword>
<evidence type="ECO:0000256" key="12">
    <source>
        <dbReference type="SAM" id="MobiDB-lite"/>
    </source>
</evidence>
<dbReference type="PANTHER" id="PTHR46567">
    <property type="entry name" value="MEDIATOR OF RNA POLYMERASE II TRANSCRIPTION SUBUNIT 12"/>
    <property type="match status" value="1"/>
</dbReference>
<dbReference type="OrthoDB" id="20828at2759"/>
<feature type="compositionally biased region" description="Polar residues" evidence="12">
    <location>
        <begin position="171"/>
        <end position="185"/>
    </location>
</feature>
<dbReference type="GO" id="GO:0003712">
    <property type="term" value="F:transcription coregulator activity"/>
    <property type="evidence" value="ECO:0007669"/>
    <property type="project" value="InterPro"/>
</dbReference>
<proteinExistence type="inferred from homology"/>
<reference evidence="14" key="1">
    <citation type="submission" date="2017-09" db="EMBL/GenBank/DDBJ databases">
        <title>Polyketide synthases of a Diaporthe helianthi virulent isolate.</title>
        <authorList>
            <person name="Baroncelli R."/>
        </authorList>
    </citation>
    <scope>NUCLEOTIDE SEQUENCE [LARGE SCALE GENOMIC DNA]</scope>
    <source>
        <strain evidence="14">7/96</strain>
    </source>
</reference>
<evidence type="ECO:0000256" key="2">
    <source>
        <dbReference type="ARBA" id="ARBA00010289"/>
    </source>
</evidence>
<dbReference type="Proteomes" id="UP000094444">
    <property type="component" value="Unassembled WGS sequence"/>
</dbReference>
<dbReference type="InParanoid" id="A0A2P5HMI5"/>
<evidence type="ECO:0000256" key="1">
    <source>
        <dbReference type="ARBA" id="ARBA00004123"/>
    </source>
</evidence>
<dbReference type="Pfam" id="PF25326">
    <property type="entry name" value="ARM_SRB8"/>
    <property type="match status" value="1"/>
</dbReference>
<keyword evidence="6" id="KW-0805">Transcription regulation</keyword>
<feature type="compositionally biased region" description="Low complexity" evidence="12">
    <location>
        <begin position="1588"/>
        <end position="1602"/>
    </location>
</feature>
<dbReference type="GO" id="GO:0006357">
    <property type="term" value="P:regulation of transcription by RNA polymerase II"/>
    <property type="evidence" value="ECO:0007669"/>
    <property type="project" value="InterPro"/>
</dbReference>
<evidence type="ECO:0000256" key="11">
    <source>
        <dbReference type="ARBA" id="ARBA00032010"/>
    </source>
</evidence>
<evidence type="ECO:0000256" key="3">
    <source>
        <dbReference type="ARBA" id="ARBA00011629"/>
    </source>
</evidence>
<feature type="region of interest" description="Disordered" evidence="12">
    <location>
        <begin position="1585"/>
        <end position="1604"/>
    </location>
</feature>
<evidence type="ECO:0000256" key="5">
    <source>
        <dbReference type="ARBA" id="ARBA00022491"/>
    </source>
</evidence>
<evidence type="ECO:0000256" key="9">
    <source>
        <dbReference type="ARBA" id="ARBA00023242"/>
    </source>
</evidence>
<evidence type="ECO:0000259" key="13">
    <source>
        <dbReference type="SMART" id="SM01281"/>
    </source>
</evidence>
<organism evidence="14 15">
    <name type="scientific">Diaporthe helianthi</name>
    <dbReference type="NCBI Taxonomy" id="158607"/>
    <lineage>
        <taxon>Eukaryota</taxon>
        <taxon>Fungi</taxon>
        <taxon>Dikarya</taxon>
        <taxon>Ascomycota</taxon>
        <taxon>Pezizomycotina</taxon>
        <taxon>Sordariomycetes</taxon>
        <taxon>Sordariomycetidae</taxon>
        <taxon>Diaporthales</taxon>
        <taxon>Diaporthaceae</taxon>
        <taxon>Diaporthe</taxon>
    </lineage>
</organism>
<dbReference type="GO" id="GO:0016592">
    <property type="term" value="C:mediator complex"/>
    <property type="evidence" value="ECO:0007669"/>
    <property type="project" value="InterPro"/>
</dbReference>
<evidence type="ECO:0000256" key="6">
    <source>
        <dbReference type="ARBA" id="ARBA00023015"/>
    </source>
</evidence>
<accession>A0A2P5HMI5</accession>
<gene>
    <name evidence="14" type="ORF">DHEL01_v210138</name>
</gene>
<feature type="compositionally biased region" description="Low complexity" evidence="12">
    <location>
        <begin position="233"/>
        <end position="246"/>
    </location>
</feature>
<comment type="subunit">
    <text evidence="3">Component of the SRB8-11 complex, which itself associates with the Mediator complex.</text>
</comment>
<keyword evidence="9" id="KW-0539">Nucleus</keyword>
<keyword evidence="5" id="KW-0678">Repressor</keyword>
<comment type="caution">
    <text evidence="14">The sequence shown here is derived from an EMBL/GenBank/DDBJ whole genome shotgun (WGS) entry which is preliminary data.</text>
</comment>
<feature type="compositionally biased region" description="Low complexity" evidence="12">
    <location>
        <begin position="152"/>
        <end position="163"/>
    </location>
</feature>
<feature type="compositionally biased region" description="Low complexity" evidence="12">
    <location>
        <begin position="115"/>
        <end position="134"/>
    </location>
</feature>
<dbReference type="EMBL" id="MAVT02001257">
    <property type="protein sequence ID" value="POS71468.1"/>
    <property type="molecule type" value="Genomic_DNA"/>
</dbReference>
<feature type="region of interest" description="Disordered" evidence="12">
    <location>
        <begin position="47"/>
        <end position="192"/>
    </location>
</feature>
<keyword evidence="8" id="KW-0804">Transcription</keyword>
<evidence type="ECO:0000313" key="14">
    <source>
        <dbReference type="EMBL" id="POS71468.1"/>
    </source>
</evidence>
<evidence type="ECO:0000256" key="4">
    <source>
        <dbReference type="ARBA" id="ARBA00019622"/>
    </source>
</evidence>
<dbReference type="STRING" id="158607.A0A2P5HMI5"/>
<sequence length="1670" mass="182780">MRVLSGGGSGLPVLRLCVRARLEFQSTTTPAPRAVWSSPSHSALGTWHLPSSSSQLTSPLTSSPLTSSPGPERRQPAALPTYSTRPGPSPPTRFHLDGAPTPRLAMSSRPPMGVPQRQPPSRSLSGSSSLSQRPAHQRTLSSQYIPSSPIRNNNANSTSSNNNITADFTAEPSSQNSNVTQTQYGTPRRGGSRLRLELSNQCITHSGFIESPTSAGPLDPFKSFAASRPAAPSMSGDMSDLGDMSSPQTSRGPPTADNDNIPLPMPRRRTRFVVSDSRKDVAAPAPAPVKKDIRPKPYTLEVPPAAPRYLVLNASARGDSSSRTGSANAPPTAYADFNPWTGDGPEDHFTQTFIQTGFFDKAPVAQLESSSAKGAIFSSLKHKTGLYALSTVFTGILGSRRHNGQINSASTFKPPPRVTVTDTKRESWLRDLANPTTSLRRLSRTIPHGIRGKGLLEQCLNKNVPTDRAVWLAKCVGANEVRAFKRKGVNGAVVMGGEAKWVRDWTMFVEQFVDGVVSSFEDAEWKTKVNYALRLATHLYAEHLLDREHYMDWLVSGLENCTQAKLPMWLLVTQIYWKDLLRLRKYGRRLVVALLNQNTTIQNHPDNDILAPLSSRITILLRSLMVSSATNFISPSAWAKHRDALSSILPADDELAQAAYRGIHARNEQLLSSVRAPPATRHVIVKMLDGTLQAPMPDDLPTKCWQMSRDQATLARTTLEWSISMYRPGLARIYVACRLLSTWTAFGLDATAAVLDLLNTDPLEELERKNSLYHLVAELVHSGSFDPLIYVQWLIARGGLHDSDSVMRDGPASSRLLVELPLHALSPSLISMRTNMLGRASYSVEDEAKDQDMAINCIKGSLGLHWSPAQESSAIPLGKLCRRVSMSSRSLKVEIGQFIRRTFVQGVPQGQLPGKEGLQLPCSTFNGVRSILEAAEDFQTLADLLKTTTGFHDADILSSSADTLNLHLPVFGALNAAKILFDTLLARLDNMKQIQGLAGTRPLLTSMAMLAPRMPGQDALVNYLNEAIRNDRSSAVDASSPVSDNMAARIQDEEGELLDEIEKRLANKTSMDRTTMNSFLNKIIPKVQACWGTVDERLRAYSSLLTRLRQFDTQHFDSFMTKWVLGIRNPQTRPPLARIFPLMISVGCLNLSIILTTTGDAASSTGSPHPAGKLAGPPSTYVQEVLEMLTTSPTFRDLLTPEEMYRFKILQNQAPKLHLKELVALVRNALSEFCASQARGVAGTAPLADPRAQNRLICFLRMLVLSDQAAVPKMLHSKTLDPAVVQMMDDIATRLLLPHTAEGTRITFDQVLGLANELTLPFCQLKLSHGFGPNDNASGAIAQDRQANQLEIFAKAMDNAIDARNITWTGMLPSLSPEITQHLLTRAQTRFFELLPSKDRPQPPEDSIIVAESLLSVIDTIGRCSPIASRSPLQLASATVDRLAEMWELLALPSESDVKVTVLVTWLPLVLSYLTLQAHVHDAANKASNEIRGRALLVLSGIMQELDGLASLATCDPRIPSNQTVYLIHRVFDVSVILVDTLSDEIRQHCVRILREALSDSRLRYIFSSAPAPLDNLMLSHKDKLATSQQAQGQGSQQGQQQRPRGVGFLGVGAVGGNIWGNAVGPGGHGQEKLSAFTFKRWEILNEPTSNVGENTTSLSLTLFEAIKLH</sequence>
<dbReference type="Pfam" id="PF09497">
    <property type="entry name" value="Med12"/>
    <property type="match status" value="1"/>
</dbReference>
<evidence type="ECO:0000256" key="7">
    <source>
        <dbReference type="ARBA" id="ARBA00023159"/>
    </source>
</evidence>
<keyword evidence="15" id="KW-1185">Reference proteome</keyword>
<evidence type="ECO:0000313" key="15">
    <source>
        <dbReference type="Proteomes" id="UP000094444"/>
    </source>
</evidence>
<feature type="compositionally biased region" description="Polar residues" evidence="12">
    <location>
        <begin position="138"/>
        <end position="151"/>
    </location>
</feature>
<comment type="function">
    <text evidence="10">Component of the SRB8-11 complex. The SRB8-11 complex is a regulatory module of the Mediator complex which is itself involved in regulation of basal and activated RNA polymerase II-dependent transcription. The SRB8-11 complex may be involved in the transcriptional repression of a subset of genes regulated by Mediator. It may inhibit the association of the Mediator complex with RNA polymerase II to form the holoenzyme complex.</text>
</comment>
<evidence type="ECO:0000256" key="8">
    <source>
        <dbReference type="ARBA" id="ARBA00023163"/>
    </source>
</evidence>
<feature type="domain" description="Mediator complex subunit Med12" evidence="13">
    <location>
        <begin position="411"/>
        <end position="474"/>
    </location>
</feature>
<evidence type="ECO:0000256" key="10">
    <source>
        <dbReference type="ARBA" id="ARBA00025661"/>
    </source>
</evidence>
<feature type="region of interest" description="Disordered" evidence="12">
    <location>
        <begin position="207"/>
        <end position="295"/>
    </location>
</feature>
<dbReference type="PANTHER" id="PTHR46567:SF1">
    <property type="entry name" value="MEDIATOR OF RNA POLYMERASE II TRANSCRIPTION SUBUNIT 12"/>
    <property type="match status" value="1"/>
</dbReference>